<dbReference type="Gene3D" id="3.40.50.720">
    <property type="entry name" value="NAD(P)-binding Rossmann-like Domain"/>
    <property type="match status" value="1"/>
</dbReference>
<organism evidence="2 3">
    <name type="scientific">Endozoicomonas elysicola</name>
    <dbReference type="NCBI Taxonomy" id="305900"/>
    <lineage>
        <taxon>Bacteria</taxon>
        <taxon>Pseudomonadati</taxon>
        <taxon>Pseudomonadota</taxon>
        <taxon>Gammaproteobacteria</taxon>
        <taxon>Oceanospirillales</taxon>
        <taxon>Endozoicomonadaceae</taxon>
        <taxon>Endozoicomonas</taxon>
    </lineage>
</organism>
<dbReference type="EMBL" id="JOJP01000001">
    <property type="protein sequence ID" value="KEI71462.1"/>
    <property type="molecule type" value="Genomic_DNA"/>
</dbReference>
<evidence type="ECO:0000313" key="3">
    <source>
        <dbReference type="Proteomes" id="UP000027997"/>
    </source>
</evidence>
<dbReference type="Proteomes" id="UP000027997">
    <property type="component" value="Unassembled WGS sequence"/>
</dbReference>
<accession>A0A081KBD6</accession>
<dbReference type="STRING" id="305900.GV64_12565"/>
<dbReference type="InterPro" id="IPR001509">
    <property type="entry name" value="Epimerase_deHydtase"/>
</dbReference>
<dbReference type="RefSeq" id="WP_020583063.1">
    <property type="nucleotide sequence ID" value="NZ_JOJP01000001.1"/>
</dbReference>
<dbReference type="SUPFAM" id="SSF51735">
    <property type="entry name" value="NAD(P)-binding Rossmann-fold domains"/>
    <property type="match status" value="1"/>
</dbReference>
<feature type="domain" description="NAD-dependent epimerase/dehydratase" evidence="1">
    <location>
        <begin position="7"/>
        <end position="191"/>
    </location>
</feature>
<comment type="caution">
    <text evidence="2">The sequence shown here is derived from an EMBL/GenBank/DDBJ whole genome shotgun (WGS) entry which is preliminary data.</text>
</comment>
<keyword evidence="3" id="KW-1185">Reference proteome</keyword>
<dbReference type="CDD" id="cd05240">
    <property type="entry name" value="UDP_G4E_3_SDR_e"/>
    <property type="match status" value="1"/>
</dbReference>
<proteinExistence type="predicted"/>
<dbReference type="Pfam" id="PF01370">
    <property type="entry name" value="Epimerase"/>
    <property type="match status" value="1"/>
</dbReference>
<protein>
    <submittedName>
        <fullName evidence="2">Epimerase</fullName>
    </submittedName>
</protein>
<dbReference type="eggNOG" id="COG0451">
    <property type="taxonomic scope" value="Bacteria"/>
</dbReference>
<dbReference type="InterPro" id="IPR036291">
    <property type="entry name" value="NAD(P)-bd_dom_sf"/>
</dbReference>
<evidence type="ECO:0000259" key="1">
    <source>
        <dbReference type="Pfam" id="PF01370"/>
    </source>
</evidence>
<gene>
    <name evidence="2" type="ORF">GV64_12565</name>
</gene>
<dbReference type="InterPro" id="IPR050177">
    <property type="entry name" value="Lipid_A_modif_metabolic_enz"/>
</dbReference>
<reference evidence="2 3" key="1">
    <citation type="submission" date="2014-06" db="EMBL/GenBank/DDBJ databases">
        <title>Whole Genome Sequences of Three Symbiotic Endozoicomonas Bacteria.</title>
        <authorList>
            <person name="Neave M.J."/>
            <person name="Apprill A."/>
            <person name="Voolstra C.R."/>
        </authorList>
    </citation>
    <scope>NUCLEOTIDE SEQUENCE [LARGE SCALE GENOMIC DNA]</scope>
    <source>
        <strain evidence="2 3">DSM 22380</strain>
    </source>
</reference>
<name>A0A081KBD6_9GAMM</name>
<dbReference type="AlphaFoldDB" id="A0A081KBD6"/>
<dbReference type="PANTHER" id="PTHR43245">
    <property type="entry name" value="BIFUNCTIONAL POLYMYXIN RESISTANCE PROTEIN ARNA"/>
    <property type="match status" value="1"/>
</dbReference>
<evidence type="ECO:0000313" key="2">
    <source>
        <dbReference type="EMBL" id="KEI71462.1"/>
    </source>
</evidence>
<sequence length="314" mass="35124">MPTANRILITGAAGYIGHQVGNALARAQVVIGCDIRPNTAADFPIEIMDICDASLVELLRSQQITHLVHLASVLEASEDRERDYRIDVEGTRNVIEACLQAGVHHLTVTSSGAAYGYHADNDPWLQESSPLRGNYEFAYSWHKRLVEEMLEQYRVDYPGLKQLILRPGTVLGKNTRNLITNLFLKKRILTIKGSDSPFVFIWDEDVVQIICDGVLQHKSGIFNLAGDGALTLRDIARFLNKPVFTLPPALLKIALAIGKTIGLTRYGPEQLKFLRYRPVLANDALKQKFGYTPRKTSAEVFQLFTEHLDREAAQ</sequence>